<feature type="region of interest" description="Disordered" evidence="2">
    <location>
        <begin position="455"/>
        <end position="491"/>
    </location>
</feature>
<reference evidence="4" key="1">
    <citation type="submission" date="2016-10" db="EMBL/GenBank/DDBJ databases">
        <authorList>
            <person name="Varghese N."/>
            <person name="Submissions S."/>
        </authorList>
    </citation>
    <scope>NUCLEOTIDE SEQUENCE [LARGE SCALE GENOMIC DNA]</scope>
    <source>
        <strain evidence="4">DSM 3669</strain>
    </source>
</reference>
<accession>A0A1I6DVY5</accession>
<dbReference type="InterPro" id="IPR027417">
    <property type="entry name" value="P-loop_NTPase"/>
</dbReference>
<protein>
    <submittedName>
        <fullName evidence="3">TIGR02680 family protein</fullName>
    </submittedName>
</protein>
<proteinExistence type="predicted"/>
<evidence type="ECO:0000313" key="4">
    <source>
        <dbReference type="Proteomes" id="UP000199584"/>
    </source>
</evidence>
<dbReference type="STRING" id="39060.SAMN05660706_11919"/>
<organism evidence="3 4">
    <name type="scientific">Desulfoscipio geothermicus DSM 3669</name>
    <dbReference type="NCBI Taxonomy" id="1121426"/>
    <lineage>
        <taxon>Bacteria</taxon>
        <taxon>Bacillati</taxon>
        <taxon>Bacillota</taxon>
        <taxon>Clostridia</taxon>
        <taxon>Eubacteriales</taxon>
        <taxon>Desulfallaceae</taxon>
        <taxon>Desulfoscipio</taxon>
    </lineage>
</organism>
<evidence type="ECO:0000256" key="2">
    <source>
        <dbReference type="SAM" id="MobiDB-lite"/>
    </source>
</evidence>
<dbReference type="Proteomes" id="UP000199584">
    <property type="component" value="Unassembled WGS sequence"/>
</dbReference>
<keyword evidence="1" id="KW-0175">Coiled coil</keyword>
<dbReference type="Pfam" id="PF13558">
    <property type="entry name" value="SbcC_Walker_B"/>
    <property type="match status" value="1"/>
</dbReference>
<dbReference type="SUPFAM" id="SSF52540">
    <property type="entry name" value="P-loop containing nucleoside triphosphate hydrolases"/>
    <property type="match status" value="1"/>
</dbReference>
<dbReference type="RefSeq" id="WP_245779755.1">
    <property type="nucleotide sequence ID" value="NZ_FOYM01000019.1"/>
</dbReference>
<sequence length="1362" mass="158927">MVNRWQMNRAGIINFWYYDEAEFYMAGGRLILRGANGSGKSVTMQSFLPLVLDGDKRPWRLDPFGSKDRRIDYYLLLEADSGHTDRTGYLYLEFYHPAQDRYLTVGIGLRARRNSSGTGFWGFVITDNRRVGRDILLYETDYSQGRETKIPLTRAQLEEVIGSGGQVVTEQGEYKRLVNKVLFGYEKLESFEELLDLLIQLRSPKLSKDFKPSTIYEILTGALPALQEDELRPLSEVLEDMDEINDRLNELAVHLMEAERLRQAYNRYNEYLLYNESRELLQQKKARDDRMREAGERRDKAAALDRELGERTAVREEAGAALERAKTEYQTLITSEAVEKRTELTRLRAEQEDLGRNRDNCRRRLQMWRDKLARASEEKDTLTEQLETLAAGQHDLLQGMEEVARDVDFGYHDTYHRRWGGDVPGDSSLWPAWERDVREHQAKISRAVKLAREESNLKSRRAQAEKEASLAREKREAEEDSIRREEDKFEQARREQEEKIFNWRRQLNRLSLADEDLHRIMQALTLFPEEPYENVKKPAMQAYHAAREALTGERLQWRNKFEQHAGEKDRLTREWQQWKDLKEPEPPRSAAREYSRNKRSGAGAPLYALCEFRPELSEEQRAALESVLQQAGLLDAWVAPEGIGVLGPDEEETWLKPAPQLLRATLADYLVPTPPEDSGLTAEMIDDILRTICLGSEAGGPGEAVITRQGYYRLGALWGKAAIKERAEFIGKETRQRTRLAEMARLEELIEEEEKAMAACREQLDLLDAAAAGLEEDIKAFPGDEVLQEARRSLEKARLRLDTALEEEQRKNNILREVIKQLQEASARLHEHMKGWNIPRTERALEKAGEQMNTYRDYLGELKSLWTEYRNALSALARVDRDLEEAGENAEHEESELTGLQERLRAVQHKIEVYRRLLEELGIADIDRRLHELEQQQKELEKQIIQLNEQITGIKIDLAVAQKDAVEAARQLEQAQEALEQQTARWLVEWNRRLVLDWAAVEFDPADSPALFRAAGQVLQRYRDRYAGKAYTELSDQLYDAFYNTRQALHDYAPETVKEDETGRLLVLFTRDRHNPVPPHLLVQELRELEEEQKHLLSRKDRELYEQIILHSVGKAIRDKIYRAEKWVRQMNGLMQQRETSSGLRLHLKWEPRAAASEKELDTAQLVQLLKTDPRQLRDEHIEQMIEHFRSRIARAKLEVDQRDTLRQWIFRLLDYRQWFRFTLYYEKGGQSRRELTDARFNVLSGGEKALSMYIPLFAAANSRYNDSRPDAPRIICLDEAFAGVDEENMRDMFELLTHLEFDYMMTSQVLWGCYDTVPKLSIYEVYRPQDVDYVTLIRYYWNGRRRLLVDEEQPDAVEQAG</sequence>
<name>A0A1I6DVY5_9FIRM</name>
<dbReference type="Gene3D" id="3.40.50.300">
    <property type="entry name" value="P-loop containing nucleotide triphosphate hydrolases"/>
    <property type="match status" value="2"/>
</dbReference>
<dbReference type="InterPro" id="IPR013496">
    <property type="entry name" value="CHP02680"/>
</dbReference>
<dbReference type="EMBL" id="FOYM01000019">
    <property type="protein sequence ID" value="SFR09664.1"/>
    <property type="molecule type" value="Genomic_DNA"/>
</dbReference>
<dbReference type="NCBIfam" id="TIGR02680">
    <property type="entry name" value="TIGR02680 family protein"/>
    <property type="match status" value="1"/>
</dbReference>
<feature type="coiled-coil region" evidence="1">
    <location>
        <begin position="234"/>
        <end position="261"/>
    </location>
</feature>
<feature type="coiled-coil region" evidence="1">
    <location>
        <begin position="743"/>
        <end position="825"/>
    </location>
</feature>
<keyword evidence="4" id="KW-1185">Reference proteome</keyword>
<evidence type="ECO:0000313" key="3">
    <source>
        <dbReference type="EMBL" id="SFR09664.1"/>
    </source>
</evidence>
<feature type="coiled-coil region" evidence="1">
    <location>
        <begin position="876"/>
        <end position="989"/>
    </location>
</feature>
<evidence type="ECO:0000256" key="1">
    <source>
        <dbReference type="SAM" id="Coils"/>
    </source>
</evidence>
<gene>
    <name evidence="3" type="ORF">SAMN05660706_11919</name>
</gene>
<feature type="coiled-coil region" evidence="1">
    <location>
        <begin position="344"/>
        <end position="392"/>
    </location>
</feature>